<evidence type="ECO:0000256" key="8">
    <source>
        <dbReference type="ARBA" id="ARBA00022840"/>
    </source>
</evidence>
<evidence type="ECO:0000256" key="3">
    <source>
        <dbReference type="ARBA" id="ARBA00012438"/>
    </source>
</evidence>
<keyword evidence="6" id="KW-0547">Nucleotide-binding</keyword>
<evidence type="ECO:0000256" key="4">
    <source>
        <dbReference type="ARBA" id="ARBA00022679"/>
    </source>
</evidence>
<reference evidence="14 15" key="1">
    <citation type="submission" date="2018-05" db="EMBL/GenBank/DDBJ databases">
        <title>Draft genome of Methanospirillum stamsii Pt1.</title>
        <authorList>
            <person name="Dueholm M.S."/>
            <person name="Nielsen P.H."/>
            <person name="Bakmann L.F."/>
            <person name="Otzen D.E."/>
        </authorList>
    </citation>
    <scope>NUCLEOTIDE SEQUENCE [LARGE SCALE GENOMIC DNA]</scope>
    <source>
        <strain evidence="14 15">Pt1</strain>
    </source>
</reference>
<accession>A0A2V2N442</accession>
<keyword evidence="10" id="KW-0902">Two-component regulatory system</keyword>
<evidence type="ECO:0000256" key="6">
    <source>
        <dbReference type="ARBA" id="ARBA00022741"/>
    </source>
</evidence>
<dbReference type="PANTHER" id="PTHR42878:SF7">
    <property type="entry name" value="SENSOR HISTIDINE KINASE GLRK"/>
    <property type="match status" value="1"/>
</dbReference>
<dbReference type="GO" id="GO:0005524">
    <property type="term" value="F:ATP binding"/>
    <property type="evidence" value="ECO:0007669"/>
    <property type="project" value="UniProtKB-KW"/>
</dbReference>
<dbReference type="InterPro" id="IPR036890">
    <property type="entry name" value="HATPase_C_sf"/>
</dbReference>
<keyword evidence="15" id="KW-1185">Reference proteome</keyword>
<dbReference type="InterPro" id="IPR035965">
    <property type="entry name" value="PAS-like_dom_sf"/>
</dbReference>
<comment type="subcellular location">
    <subcellularLocation>
        <location evidence="2">Membrane</location>
        <topology evidence="2">Multi-pass membrane protein</topology>
    </subcellularLocation>
</comment>
<keyword evidence="7" id="KW-0418">Kinase</keyword>
<dbReference type="SMART" id="SM00387">
    <property type="entry name" value="HATPase_c"/>
    <property type="match status" value="1"/>
</dbReference>
<keyword evidence="9" id="KW-1133">Transmembrane helix</keyword>
<keyword evidence="8" id="KW-0067">ATP-binding</keyword>
<dbReference type="CDD" id="cd00130">
    <property type="entry name" value="PAS"/>
    <property type="match status" value="1"/>
</dbReference>
<dbReference type="Gene3D" id="3.30.450.20">
    <property type="entry name" value="PAS domain"/>
    <property type="match status" value="1"/>
</dbReference>
<dbReference type="Gene3D" id="3.30.565.10">
    <property type="entry name" value="Histidine kinase-like ATPase, C-terminal domain"/>
    <property type="match status" value="1"/>
</dbReference>
<gene>
    <name evidence="14" type="ORF">DLD82_16320</name>
</gene>
<dbReference type="SUPFAM" id="SSF55785">
    <property type="entry name" value="PYP-like sensor domain (PAS domain)"/>
    <property type="match status" value="1"/>
</dbReference>
<dbReference type="CDD" id="cd00075">
    <property type="entry name" value="HATPase"/>
    <property type="match status" value="1"/>
</dbReference>
<evidence type="ECO:0000256" key="10">
    <source>
        <dbReference type="ARBA" id="ARBA00023012"/>
    </source>
</evidence>
<evidence type="ECO:0000313" key="15">
    <source>
        <dbReference type="Proteomes" id="UP000245934"/>
    </source>
</evidence>
<dbReference type="InterPro" id="IPR050351">
    <property type="entry name" value="BphY/WalK/GraS-like"/>
</dbReference>
<sequence length="701" mass="80897">MDNANRKGNSYNQYFTMFLNFLKNPGYQITHKIYQKLIDMIHSSEPPYRTQTKEPGGVGQDPLDRIIIECDESTNELLYLNKCGKSHKKETDILNNGEEIPGKTSVREYHDNDTGLWYQCWDSVIRWYNGKLIRLEIAMNITARKQIESQILQLCNLRERLFTPKPLLTKLQDITDTAVPLFGLSLSCIWLFQNIIDISRISLLHDESWTACQNPKKQKLKLIISSSKKNEIPLLISSLSTFSGYKSGIPDIMEPVEIENPEDFFHSLRLHIKEQARTYNLHHSEIFPLIDASGKTIGYTCSFRENEFISEEQQLLRNLAHITSQVIISDLAMQAHVRTMEKYQILVDNLPQGVFLKDNDLRYISFNKRFAIDAGVEWSSLFGKKDSNIFPASLAKMSSELDNSVLISRDTRESVFEYIQDDKTRWIESIRTPLIDNDGNVSGILGIMHDITRRKLAEEELQCLYNELEVRVEARTEELLRTQESFHQANRKLNLLNSITRHDILNQITALYAYLEFAREQVTDPSTLEYLEKAVESARMIHEQIAFTKLYQDIGVNAPLWQPVRQVISRVIRSIQTDSVTITMSLQNIEVYADPLLEKVFYTLIDNSIRHGNHVSHIHFSFKKTSNTLTIWYEDNGTGIEPDNKTRIFERGFGKNTGLGLFLAEEILTITGSSISETGEYRKGVRFELTFPNDCFRICSE</sequence>
<dbReference type="InterPro" id="IPR000014">
    <property type="entry name" value="PAS"/>
</dbReference>
<dbReference type="InterPro" id="IPR000700">
    <property type="entry name" value="PAS-assoc_C"/>
</dbReference>
<name>A0A2V2N442_9EURY</name>
<dbReference type="EMBL" id="QGMZ01000045">
    <property type="protein sequence ID" value="PWR70231.1"/>
    <property type="molecule type" value="Genomic_DNA"/>
</dbReference>
<proteinExistence type="predicted"/>
<keyword evidence="5" id="KW-0812">Transmembrane</keyword>
<dbReference type="PROSITE" id="PS50113">
    <property type="entry name" value="PAC"/>
    <property type="match status" value="1"/>
</dbReference>
<evidence type="ECO:0000256" key="5">
    <source>
        <dbReference type="ARBA" id="ARBA00022692"/>
    </source>
</evidence>
<dbReference type="Pfam" id="PF08448">
    <property type="entry name" value="PAS_4"/>
    <property type="match status" value="1"/>
</dbReference>
<dbReference type="EC" id="2.7.13.3" evidence="3"/>
<keyword evidence="11" id="KW-0472">Membrane</keyword>
<dbReference type="InterPro" id="IPR005467">
    <property type="entry name" value="His_kinase_dom"/>
</dbReference>
<comment type="caution">
    <text evidence="14">The sequence shown here is derived from an EMBL/GenBank/DDBJ whole genome shotgun (WGS) entry which is preliminary data.</text>
</comment>
<dbReference type="GO" id="GO:0000156">
    <property type="term" value="F:phosphorelay response regulator activity"/>
    <property type="evidence" value="ECO:0007669"/>
    <property type="project" value="TreeGrafter"/>
</dbReference>
<dbReference type="PROSITE" id="PS50109">
    <property type="entry name" value="HIS_KIN"/>
    <property type="match status" value="1"/>
</dbReference>
<evidence type="ECO:0000256" key="1">
    <source>
        <dbReference type="ARBA" id="ARBA00000085"/>
    </source>
</evidence>
<dbReference type="Proteomes" id="UP000245934">
    <property type="component" value="Unassembled WGS sequence"/>
</dbReference>
<feature type="domain" description="Histidine kinase" evidence="12">
    <location>
        <begin position="499"/>
        <end position="695"/>
    </location>
</feature>
<feature type="domain" description="PAC" evidence="13">
    <location>
        <begin position="409"/>
        <end position="463"/>
    </location>
</feature>
<organism evidence="14 15">
    <name type="scientific">Methanospirillum stamsii</name>
    <dbReference type="NCBI Taxonomy" id="1277351"/>
    <lineage>
        <taxon>Archaea</taxon>
        <taxon>Methanobacteriati</taxon>
        <taxon>Methanobacteriota</taxon>
        <taxon>Stenosarchaea group</taxon>
        <taxon>Methanomicrobia</taxon>
        <taxon>Methanomicrobiales</taxon>
        <taxon>Methanospirillaceae</taxon>
        <taxon>Methanospirillum</taxon>
    </lineage>
</organism>
<dbReference type="GO" id="GO:0007234">
    <property type="term" value="P:osmosensory signaling via phosphorelay pathway"/>
    <property type="evidence" value="ECO:0007669"/>
    <property type="project" value="TreeGrafter"/>
</dbReference>
<dbReference type="InterPro" id="IPR003594">
    <property type="entry name" value="HATPase_dom"/>
</dbReference>
<evidence type="ECO:0000256" key="7">
    <source>
        <dbReference type="ARBA" id="ARBA00022777"/>
    </source>
</evidence>
<dbReference type="GO" id="GO:0016020">
    <property type="term" value="C:membrane"/>
    <property type="evidence" value="ECO:0007669"/>
    <property type="project" value="UniProtKB-SubCell"/>
</dbReference>
<dbReference type="AlphaFoldDB" id="A0A2V2N442"/>
<evidence type="ECO:0000259" key="13">
    <source>
        <dbReference type="PROSITE" id="PS50113"/>
    </source>
</evidence>
<comment type="catalytic activity">
    <reaction evidence="1">
        <text>ATP + protein L-histidine = ADP + protein N-phospho-L-histidine.</text>
        <dbReference type="EC" id="2.7.13.3"/>
    </reaction>
</comment>
<evidence type="ECO:0000256" key="2">
    <source>
        <dbReference type="ARBA" id="ARBA00004141"/>
    </source>
</evidence>
<keyword evidence="4" id="KW-0808">Transferase</keyword>
<dbReference type="PANTHER" id="PTHR42878">
    <property type="entry name" value="TWO-COMPONENT HISTIDINE KINASE"/>
    <property type="match status" value="1"/>
</dbReference>
<evidence type="ECO:0000256" key="11">
    <source>
        <dbReference type="ARBA" id="ARBA00023136"/>
    </source>
</evidence>
<evidence type="ECO:0000259" key="12">
    <source>
        <dbReference type="PROSITE" id="PS50109"/>
    </source>
</evidence>
<dbReference type="GO" id="GO:0004673">
    <property type="term" value="F:protein histidine kinase activity"/>
    <property type="evidence" value="ECO:0007669"/>
    <property type="project" value="UniProtKB-EC"/>
</dbReference>
<dbReference type="GO" id="GO:0030295">
    <property type="term" value="F:protein kinase activator activity"/>
    <property type="evidence" value="ECO:0007669"/>
    <property type="project" value="TreeGrafter"/>
</dbReference>
<dbReference type="NCBIfam" id="TIGR00229">
    <property type="entry name" value="sensory_box"/>
    <property type="match status" value="1"/>
</dbReference>
<protein>
    <recommendedName>
        <fullName evidence="3">histidine kinase</fullName>
        <ecNumber evidence="3">2.7.13.3</ecNumber>
    </recommendedName>
</protein>
<dbReference type="SUPFAM" id="SSF55874">
    <property type="entry name" value="ATPase domain of HSP90 chaperone/DNA topoisomerase II/histidine kinase"/>
    <property type="match status" value="1"/>
</dbReference>
<dbReference type="InterPro" id="IPR013656">
    <property type="entry name" value="PAS_4"/>
</dbReference>
<dbReference type="Pfam" id="PF02518">
    <property type="entry name" value="HATPase_c"/>
    <property type="match status" value="1"/>
</dbReference>
<evidence type="ECO:0000313" key="14">
    <source>
        <dbReference type="EMBL" id="PWR70231.1"/>
    </source>
</evidence>
<evidence type="ECO:0000256" key="9">
    <source>
        <dbReference type="ARBA" id="ARBA00022989"/>
    </source>
</evidence>